<sequence>MNKTYKTEYVVTDGTKFYDIDNYPGPMSSGYPFANTGLGRTTFDKLEDALDVVDQLNKNGMGLPGLAGRDWYVARKVITLERVNDMTMHQAEELVVADASKRGLLVTSVSRRDFITQIRLFYKQGLINLGDLSSDSQIYYAWRKVLKG</sequence>
<dbReference type="KEGG" id="vg:77924208"/>
<evidence type="ECO:0000313" key="1">
    <source>
        <dbReference type="EMBL" id="QGF20219.1"/>
    </source>
</evidence>
<dbReference type="Proteomes" id="UP000400849">
    <property type="component" value="Segment"/>
</dbReference>
<organism evidence="1 2">
    <name type="scientific">Gordonia phage Sixama</name>
    <dbReference type="NCBI Taxonomy" id="2653271"/>
    <lineage>
        <taxon>Viruses</taxon>
        <taxon>Duplodnaviria</taxon>
        <taxon>Heunggongvirae</taxon>
        <taxon>Uroviricota</taxon>
        <taxon>Caudoviricetes</taxon>
        <taxon>Sixamavirus</taxon>
        <taxon>Sixamavirus sixama</taxon>
    </lineage>
</organism>
<dbReference type="EMBL" id="MN484601">
    <property type="protein sequence ID" value="QGF20219.1"/>
    <property type="molecule type" value="Genomic_DNA"/>
</dbReference>
<protein>
    <submittedName>
        <fullName evidence="1">Uncharacterized protein</fullName>
    </submittedName>
</protein>
<evidence type="ECO:0000313" key="2">
    <source>
        <dbReference type="Proteomes" id="UP000400849"/>
    </source>
</evidence>
<dbReference type="GeneID" id="77924208"/>
<gene>
    <name evidence="1" type="primary">40</name>
    <name evidence="1" type="ORF">SEA_SIXAMA_40</name>
</gene>
<accession>A0A5Q2F120</accession>
<name>A0A5Q2F120_9CAUD</name>
<keyword evidence="2" id="KW-1185">Reference proteome</keyword>
<dbReference type="RefSeq" id="YP_010648749.1">
    <property type="nucleotide sequence ID" value="NC_070762.1"/>
</dbReference>
<proteinExistence type="predicted"/>
<reference evidence="1 2" key="1">
    <citation type="submission" date="2019-09" db="EMBL/GenBank/DDBJ databases">
        <authorList>
            <person name="Christie C.A."/>
            <person name="Diallo A.S."/>
            <person name="Dixon Z."/>
            <person name="McIntosh P.M."/>
            <person name="Murthy K.H."/>
            <person name="Rosen M.G."/>
            <person name="Simpson L.M."/>
            <person name="Koustas K."/>
            <person name="Fogarty M.P."/>
            <person name="Molloy S.D."/>
            <person name="Garlena R.A."/>
            <person name="Russell D.A."/>
            <person name="Pope W.H."/>
            <person name="Jacobs-Sera D."/>
            <person name="Hatfull G.F."/>
        </authorList>
    </citation>
    <scope>NUCLEOTIDE SEQUENCE [LARGE SCALE GENOMIC DNA]</scope>
</reference>